<comment type="caution">
    <text evidence="2">The sequence shown here is derived from an EMBL/GenBank/DDBJ whole genome shotgun (WGS) entry which is preliminary data.</text>
</comment>
<proteinExistence type="predicted"/>
<feature type="compositionally biased region" description="Polar residues" evidence="1">
    <location>
        <begin position="55"/>
        <end position="69"/>
    </location>
</feature>
<feature type="compositionally biased region" description="Polar residues" evidence="1">
    <location>
        <begin position="76"/>
        <end position="104"/>
    </location>
</feature>
<feature type="compositionally biased region" description="Low complexity" evidence="1">
    <location>
        <begin position="18"/>
        <end position="29"/>
    </location>
</feature>
<organism evidence="2 3">
    <name type="scientific">Hypsibius exemplaris</name>
    <name type="common">Freshwater tardigrade</name>
    <dbReference type="NCBI Taxonomy" id="2072580"/>
    <lineage>
        <taxon>Eukaryota</taxon>
        <taxon>Metazoa</taxon>
        <taxon>Ecdysozoa</taxon>
        <taxon>Tardigrada</taxon>
        <taxon>Eutardigrada</taxon>
        <taxon>Parachela</taxon>
        <taxon>Hypsibioidea</taxon>
        <taxon>Hypsibiidae</taxon>
        <taxon>Hypsibius</taxon>
    </lineage>
</organism>
<keyword evidence="3" id="KW-1185">Reference proteome</keyword>
<evidence type="ECO:0000313" key="3">
    <source>
        <dbReference type="Proteomes" id="UP000192578"/>
    </source>
</evidence>
<dbReference type="EMBL" id="MTYJ01000014">
    <property type="protein sequence ID" value="OQV23070.1"/>
    <property type="molecule type" value="Genomic_DNA"/>
</dbReference>
<gene>
    <name evidence="2" type="ORF">BV898_03116</name>
</gene>
<name>A0A1W0X6R6_HYPEX</name>
<accession>A0A1W0X6R6</accession>
<dbReference type="Proteomes" id="UP000192578">
    <property type="component" value="Unassembled WGS sequence"/>
</dbReference>
<protein>
    <submittedName>
        <fullName evidence="2">Uncharacterized protein</fullName>
    </submittedName>
</protein>
<feature type="compositionally biased region" description="Polar residues" evidence="1">
    <location>
        <begin position="111"/>
        <end position="123"/>
    </location>
</feature>
<dbReference type="AlphaFoldDB" id="A0A1W0X6R6"/>
<reference evidence="3" key="1">
    <citation type="submission" date="2017-01" db="EMBL/GenBank/DDBJ databases">
        <title>Comparative genomics of anhydrobiosis in the tardigrade Hypsibius dujardini.</title>
        <authorList>
            <person name="Yoshida Y."/>
            <person name="Koutsovoulos G."/>
            <person name="Laetsch D."/>
            <person name="Stevens L."/>
            <person name="Kumar S."/>
            <person name="Horikawa D."/>
            <person name="Ishino K."/>
            <person name="Komine S."/>
            <person name="Tomita M."/>
            <person name="Blaxter M."/>
            <person name="Arakawa K."/>
        </authorList>
    </citation>
    <scope>NUCLEOTIDE SEQUENCE [LARGE SCALE GENOMIC DNA]</scope>
    <source>
        <strain evidence="3">Z151</strain>
    </source>
</reference>
<sequence>MDFPLATIKLIPEEVLPDDNPYSPDISSPDDSKTFFPYNTNQKCEQELPSVLPASKTNGLNQQKEQLTGKSKEGSNTKQPSSNCGSASKTNELNQQKEQLTGKSTEGPHTKQPSSNCGNASTGKTSAEEQPAGPCTCCCVFIPFLCVCLCCGVCFCLEDIFCPNSKGHNFGCSCKGCRNSRKAAEDLKSTSLSTDGNSA</sequence>
<evidence type="ECO:0000256" key="1">
    <source>
        <dbReference type="SAM" id="MobiDB-lite"/>
    </source>
</evidence>
<evidence type="ECO:0000313" key="2">
    <source>
        <dbReference type="EMBL" id="OQV23070.1"/>
    </source>
</evidence>
<feature type="region of interest" description="Disordered" evidence="1">
    <location>
        <begin position="14"/>
        <end position="123"/>
    </location>
</feature>